<proteinExistence type="predicted"/>
<dbReference type="GO" id="GO:0032259">
    <property type="term" value="P:methylation"/>
    <property type="evidence" value="ECO:0007669"/>
    <property type="project" value="UniProtKB-KW"/>
</dbReference>
<comment type="caution">
    <text evidence="2">The sequence shown here is derived from an EMBL/GenBank/DDBJ whole genome shotgun (WGS) entry which is preliminary data.</text>
</comment>
<dbReference type="CDD" id="cd02440">
    <property type="entry name" value="AdoMet_MTases"/>
    <property type="match status" value="1"/>
</dbReference>
<dbReference type="InterPro" id="IPR029063">
    <property type="entry name" value="SAM-dependent_MTases_sf"/>
</dbReference>
<reference evidence="3" key="1">
    <citation type="journal article" date="2017" name="Genome Announc.">
        <title>Draft Genome Sequence of Terrimicrobium sacchariphilum NM-5T, a Facultative Anaerobic Soil Bacterium of the Class Spartobacteria.</title>
        <authorList>
            <person name="Qiu Y.L."/>
            <person name="Tourlousse D.M."/>
            <person name="Matsuura N."/>
            <person name="Ohashi A."/>
            <person name="Sekiguchi Y."/>
        </authorList>
    </citation>
    <scope>NUCLEOTIDE SEQUENCE [LARGE SCALE GENOMIC DNA]</scope>
    <source>
        <strain evidence="3">NM-5</strain>
    </source>
</reference>
<keyword evidence="2" id="KW-0808">Transferase</keyword>
<name>A0A146GAB6_TERSA</name>
<dbReference type="Proteomes" id="UP000076023">
    <property type="component" value="Unassembled WGS sequence"/>
</dbReference>
<evidence type="ECO:0000259" key="1">
    <source>
        <dbReference type="Pfam" id="PF08241"/>
    </source>
</evidence>
<dbReference type="EMBL" id="BDCO01000002">
    <property type="protein sequence ID" value="GAT33737.1"/>
    <property type="molecule type" value="Genomic_DNA"/>
</dbReference>
<dbReference type="PANTHER" id="PTHR43591">
    <property type="entry name" value="METHYLTRANSFERASE"/>
    <property type="match status" value="1"/>
</dbReference>
<protein>
    <submittedName>
        <fullName evidence="2">Methyltransferase domain-containing protein</fullName>
    </submittedName>
</protein>
<dbReference type="STRING" id="690879.TSACC_22155"/>
<evidence type="ECO:0000313" key="3">
    <source>
        <dbReference type="Proteomes" id="UP000076023"/>
    </source>
</evidence>
<dbReference type="OrthoDB" id="9772751at2"/>
<organism evidence="2 3">
    <name type="scientific">Terrimicrobium sacchariphilum</name>
    <dbReference type="NCBI Taxonomy" id="690879"/>
    <lineage>
        <taxon>Bacteria</taxon>
        <taxon>Pseudomonadati</taxon>
        <taxon>Verrucomicrobiota</taxon>
        <taxon>Terrimicrobiia</taxon>
        <taxon>Terrimicrobiales</taxon>
        <taxon>Terrimicrobiaceae</taxon>
        <taxon>Terrimicrobium</taxon>
    </lineage>
</organism>
<gene>
    <name evidence="2" type="ORF">TSACC_22155</name>
</gene>
<dbReference type="GO" id="GO:0008757">
    <property type="term" value="F:S-adenosylmethionine-dependent methyltransferase activity"/>
    <property type="evidence" value="ECO:0007669"/>
    <property type="project" value="InterPro"/>
</dbReference>
<dbReference type="Pfam" id="PF08241">
    <property type="entry name" value="Methyltransf_11"/>
    <property type="match status" value="1"/>
</dbReference>
<evidence type="ECO:0000313" key="2">
    <source>
        <dbReference type="EMBL" id="GAT33737.1"/>
    </source>
</evidence>
<dbReference type="PANTHER" id="PTHR43591:SF24">
    <property type="entry name" value="2-METHOXY-6-POLYPRENYL-1,4-BENZOQUINOL METHYLASE, MITOCHONDRIAL"/>
    <property type="match status" value="1"/>
</dbReference>
<accession>A0A146GAB6</accession>
<dbReference type="InParanoid" id="A0A146GAB6"/>
<sequence>MNPTRQKYTPGHTASATAFQAARELETHGFFLTPLLQPGFDVLDAGCGPGTISTGIAQTVFPGHVTAFDLSQKQLDQARRNAQGREIVNLDFVAGNVDQLPFADEAFHVVFAHALLEHLRDPMPALNEFHRVTKPGGFIGVCSPDWDAIDLTSHPVRVDRAIQAYRTLQDCNGGNTRAGKHLADWLDQAGFTPLMHDLWYEEYEDPATLAEYLAVPLDLAGQFHHATALRNWAASPEAGIRLCWRYATGIRADGNTRRNLVLE</sequence>
<dbReference type="RefSeq" id="WP_075079436.1">
    <property type="nucleotide sequence ID" value="NZ_BDCO01000002.1"/>
</dbReference>
<dbReference type="SUPFAM" id="SSF53335">
    <property type="entry name" value="S-adenosyl-L-methionine-dependent methyltransferases"/>
    <property type="match status" value="1"/>
</dbReference>
<dbReference type="AlphaFoldDB" id="A0A146GAB6"/>
<dbReference type="InterPro" id="IPR013216">
    <property type="entry name" value="Methyltransf_11"/>
</dbReference>
<keyword evidence="3" id="KW-1185">Reference proteome</keyword>
<feature type="domain" description="Methyltransferase type 11" evidence="1">
    <location>
        <begin position="43"/>
        <end position="139"/>
    </location>
</feature>
<keyword evidence="2" id="KW-0489">Methyltransferase</keyword>
<dbReference type="Gene3D" id="3.40.50.150">
    <property type="entry name" value="Vaccinia Virus protein VP39"/>
    <property type="match status" value="1"/>
</dbReference>